<proteinExistence type="predicted"/>
<dbReference type="Proteomes" id="UP000236291">
    <property type="component" value="Unassembled WGS sequence"/>
</dbReference>
<comment type="caution">
    <text evidence="1">The sequence shown here is derived from an EMBL/GenBank/DDBJ whole genome shotgun (WGS) entry which is preliminary data.</text>
</comment>
<evidence type="ECO:0000313" key="1">
    <source>
        <dbReference type="EMBL" id="PNX57960.1"/>
    </source>
</evidence>
<dbReference type="AlphaFoldDB" id="A0A2K3JVC2"/>
<dbReference type="EMBL" id="ASHM01125670">
    <property type="protein sequence ID" value="PNX57960.1"/>
    <property type="molecule type" value="Genomic_DNA"/>
</dbReference>
<name>A0A2K3JVC2_TRIPR</name>
<sequence>RVGASQVPLNGEFGHIVRRGG</sequence>
<evidence type="ECO:0000313" key="2">
    <source>
        <dbReference type="Proteomes" id="UP000236291"/>
    </source>
</evidence>
<gene>
    <name evidence="1" type="ORF">L195_g058953</name>
</gene>
<feature type="non-terminal residue" evidence="1">
    <location>
        <position position="1"/>
    </location>
</feature>
<organism evidence="1 2">
    <name type="scientific">Trifolium pratense</name>
    <name type="common">Red clover</name>
    <dbReference type="NCBI Taxonomy" id="57577"/>
    <lineage>
        <taxon>Eukaryota</taxon>
        <taxon>Viridiplantae</taxon>
        <taxon>Streptophyta</taxon>
        <taxon>Embryophyta</taxon>
        <taxon>Tracheophyta</taxon>
        <taxon>Spermatophyta</taxon>
        <taxon>Magnoliopsida</taxon>
        <taxon>eudicotyledons</taxon>
        <taxon>Gunneridae</taxon>
        <taxon>Pentapetalae</taxon>
        <taxon>rosids</taxon>
        <taxon>fabids</taxon>
        <taxon>Fabales</taxon>
        <taxon>Fabaceae</taxon>
        <taxon>Papilionoideae</taxon>
        <taxon>50 kb inversion clade</taxon>
        <taxon>NPAAA clade</taxon>
        <taxon>Hologalegina</taxon>
        <taxon>IRL clade</taxon>
        <taxon>Trifolieae</taxon>
        <taxon>Trifolium</taxon>
    </lineage>
</organism>
<accession>A0A2K3JVC2</accession>
<protein>
    <submittedName>
        <fullName evidence="1">Uncharacterized protein</fullName>
    </submittedName>
</protein>
<reference evidence="1 2" key="1">
    <citation type="journal article" date="2014" name="Am. J. Bot.">
        <title>Genome assembly and annotation for red clover (Trifolium pratense; Fabaceae).</title>
        <authorList>
            <person name="Istvanek J."/>
            <person name="Jaros M."/>
            <person name="Krenek A."/>
            <person name="Repkova J."/>
        </authorList>
    </citation>
    <scope>NUCLEOTIDE SEQUENCE [LARGE SCALE GENOMIC DNA]</scope>
    <source>
        <strain evidence="2">cv. Tatra</strain>
        <tissue evidence="1">Young leaves</tissue>
    </source>
</reference>
<reference evidence="1 2" key="2">
    <citation type="journal article" date="2017" name="Front. Plant Sci.">
        <title>Gene Classification and Mining of Molecular Markers Useful in Red Clover (Trifolium pratense) Breeding.</title>
        <authorList>
            <person name="Istvanek J."/>
            <person name="Dluhosova J."/>
            <person name="Dluhos P."/>
            <person name="Patkova L."/>
            <person name="Nedelnik J."/>
            <person name="Repkova J."/>
        </authorList>
    </citation>
    <scope>NUCLEOTIDE SEQUENCE [LARGE SCALE GENOMIC DNA]</scope>
    <source>
        <strain evidence="2">cv. Tatra</strain>
        <tissue evidence="1">Young leaves</tissue>
    </source>
</reference>